<proteinExistence type="predicted"/>
<name>A0AA91SSS9_9MYCO</name>
<comment type="caution">
    <text evidence="2">The sequence shown here is derived from an EMBL/GenBank/DDBJ whole genome shotgun (WGS) entry which is preliminary data.</text>
</comment>
<dbReference type="PANTHER" id="PTHR43798:SF33">
    <property type="entry name" value="HYDROLASE, PUTATIVE (AFU_ORTHOLOGUE AFUA_2G14860)-RELATED"/>
    <property type="match status" value="1"/>
</dbReference>
<accession>A0AA91SSS9</accession>
<evidence type="ECO:0000313" key="2">
    <source>
        <dbReference type="EMBL" id="OSC34926.1"/>
    </source>
</evidence>
<keyword evidence="3" id="KW-1185">Reference proteome</keyword>
<feature type="domain" description="AB hydrolase-1" evidence="1">
    <location>
        <begin position="12"/>
        <end position="246"/>
    </location>
</feature>
<reference evidence="2 3" key="1">
    <citation type="submission" date="2017-04" db="EMBL/GenBank/DDBJ databases">
        <title>The new phylogeny of genus Mycobacterium.</title>
        <authorList>
            <person name="Tortoli E."/>
            <person name="Trovato A."/>
            <person name="Cirillo D.M."/>
        </authorList>
    </citation>
    <scope>NUCLEOTIDE SEQUENCE [LARGE SCALE GENOMIC DNA]</scope>
    <source>
        <strain evidence="2 3">KCTC 19819</strain>
    </source>
</reference>
<dbReference type="GO" id="GO:0016787">
    <property type="term" value="F:hydrolase activity"/>
    <property type="evidence" value="ECO:0007669"/>
    <property type="project" value="UniProtKB-KW"/>
</dbReference>
<dbReference type="InterPro" id="IPR029058">
    <property type="entry name" value="AB_hydrolase_fold"/>
</dbReference>
<dbReference type="PRINTS" id="PR00111">
    <property type="entry name" value="ABHYDROLASE"/>
</dbReference>
<dbReference type="SUPFAM" id="SSF53474">
    <property type="entry name" value="alpha/beta-Hydrolases"/>
    <property type="match status" value="1"/>
</dbReference>
<evidence type="ECO:0000313" key="3">
    <source>
        <dbReference type="Proteomes" id="UP000193577"/>
    </source>
</evidence>
<dbReference type="GO" id="GO:0016020">
    <property type="term" value="C:membrane"/>
    <property type="evidence" value="ECO:0007669"/>
    <property type="project" value="TreeGrafter"/>
</dbReference>
<dbReference type="Pfam" id="PF12697">
    <property type="entry name" value="Abhydrolase_6"/>
    <property type="match status" value="1"/>
</dbReference>
<organism evidence="2 3">
    <name type="scientific">Mycolicibacillus koreensis</name>
    <dbReference type="NCBI Taxonomy" id="1069220"/>
    <lineage>
        <taxon>Bacteria</taxon>
        <taxon>Bacillati</taxon>
        <taxon>Actinomycetota</taxon>
        <taxon>Actinomycetes</taxon>
        <taxon>Mycobacteriales</taxon>
        <taxon>Mycobacteriaceae</taxon>
        <taxon>Mycolicibacillus</taxon>
    </lineage>
</organism>
<dbReference type="Gene3D" id="3.40.50.1820">
    <property type="entry name" value="alpha/beta hydrolase"/>
    <property type="match status" value="1"/>
</dbReference>
<dbReference type="Proteomes" id="UP000193577">
    <property type="component" value="Unassembled WGS sequence"/>
</dbReference>
<dbReference type="AlphaFoldDB" id="A0AA91SSS9"/>
<gene>
    <name evidence="2" type="ORF">B8W67_04800</name>
</gene>
<dbReference type="InterPro" id="IPR000073">
    <property type="entry name" value="AB_hydrolase_1"/>
</dbReference>
<dbReference type="InterPro" id="IPR050266">
    <property type="entry name" value="AB_hydrolase_sf"/>
</dbReference>
<keyword evidence="2" id="KW-0378">Hydrolase</keyword>
<dbReference type="PANTHER" id="PTHR43798">
    <property type="entry name" value="MONOACYLGLYCEROL LIPASE"/>
    <property type="match status" value="1"/>
</dbReference>
<sequence length="255" mass="27025">MHRFGPEGRAQVLALHGLTGHGRRWEQLALEHLPQVSLLAPDLLGHGRSSWEAPWTIEANVAALAGLLDAEGGHPVLVVGHSFGGAIALAFARARPDLVSGLVLLDPAVGLDGAWMREIAEATLASPDYPDVAEARAEKAHGSWSDVPAAVLDADLAEHLIALPTGRFGWRICLPAMMAYWSELARAPQLPAGTPTTVVRATGSDPAYVGEDLVGGLRQRLGAAFTLVDLPCQHMVAQALPTQVAELIRTRLPRG</sequence>
<protein>
    <submittedName>
        <fullName evidence="2">Alpha/beta hydrolase</fullName>
    </submittedName>
</protein>
<dbReference type="EMBL" id="NCXO01000007">
    <property type="protein sequence ID" value="OSC34926.1"/>
    <property type="molecule type" value="Genomic_DNA"/>
</dbReference>
<evidence type="ECO:0000259" key="1">
    <source>
        <dbReference type="Pfam" id="PF12697"/>
    </source>
</evidence>